<protein>
    <recommendedName>
        <fullName evidence="2">FAD dependent oxidoreductase domain-containing protein</fullName>
    </recommendedName>
</protein>
<dbReference type="Proteomes" id="UP001172681">
    <property type="component" value="Unassembled WGS sequence"/>
</dbReference>
<gene>
    <name evidence="3" type="ORF">H2204_000171</name>
</gene>
<evidence type="ECO:0000313" key="3">
    <source>
        <dbReference type="EMBL" id="KAJ9647542.1"/>
    </source>
</evidence>
<feature type="region of interest" description="Disordered" evidence="1">
    <location>
        <begin position="1"/>
        <end position="58"/>
    </location>
</feature>
<dbReference type="Gene3D" id="3.30.9.10">
    <property type="entry name" value="D-Amino Acid Oxidase, subunit A, domain 2"/>
    <property type="match status" value="1"/>
</dbReference>
<dbReference type="PANTHER" id="PTHR13847">
    <property type="entry name" value="SARCOSINE DEHYDROGENASE-RELATED"/>
    <property type="match status" value="1"/>
</dbReference>
<dbReference type="InterPro" id="IPR006076">
    <property type="entry name" value="FAD-dep_OxRdtase"/>
</dbReference>
<evidence type="ECO:0000256" key="1">
    <source>
        <dbReference type="SAM" id="MobiDB-lite"/>
    </source>
</evidence>
<dbReference type="SUPFAM" id="SSF51905">
    <property type="entry name" value="FAD/NAD(P)-binding domain"/>
    <property type="match status" value="1"/>
</dbReference>
<dbReference type="Gene3D" id="3.50.50.60">
    <property type="entry name" value="FAD/NAD(P)-binding domain"/>
    <property type="match status" value="1"/>
</dbReference>
<evidence type="ECO:0000259" key="2">
    <source>
        <dbReference type="Pfam" id="PF01266"/>
    </source>
</evidence>
<feature type="compositionally biased region" description="Basic and acidic residues" evidence="1">
    <location>
        <begin position="34"/>
        <end position="52"/>
    </location>
</feature>
<dbReference type="GO" id="GO:0005737">
    <property type="term" value="C:cytoplasm"/>
    <property type="evidence" value="ECO:0007669"/>
    <property type="project" value="TreeGrafter"/>
</dbReference>
<sequence>MTRDTINNSVNKAGDRLAQLTMTMSPPSMGSTPEAREKEARREIEDRLRKDPGLPADSPTMSYWQDPEHPFAHSRSNTLPQGADVVIIGSGITSISTAQHLLRLEPQLKIIILEARAAISGATGRNGGHIKASPWGDYSGLKALFGKESGMKIMKFRMAHLDAFCQEAALLGEAGKPGLVRRTQSLSTSYDLKAWEGSKACLTEFLEDFPQERGKWTAIEDRVELKNLGLSQEACGTIRGPEGAAWPYRFVGAVLKKLLNEGQVTLETHTPVTAVERSSSFTHPYRVQTTRGSISAKHVIHCTNGFAAHLLPALRGKLWPFRGQMTVQSVPPQFPRLGAERSWSAIYRQGFDYITQSAGPDGCLYWGGGFLQKGSGIPSEEDNLAVQAQDLGCSDDSQLSLPCLERLETAAGRALEHGKEAQIVRKWTGIMGCTGDGLPLVGRLTKQWSTREDCDPRVGGEWIAAGFNGFGMVNCWLTGKGLAHLVTGREDQARPWFPIDEFACKKERLDGMSPEGSISLFLDRLETW</sequence>
<reference evidence="3" key="1">
    <citation type="submission" date="2022-10" db="EMBL/GenBank/DDBJ databases">
        <title>Culturing micro-colonial fungi from biological soil crusts in the Mojave desert and describing Neophaeococcomyces mojavensis, and introducing the new genera and species Taxawa tesnikishii.</title>
        <authorList>
            <person name="Kurbessoian T."/>
            <person name="Stajich J.E."/>
        </authorList>
    </citation>
    <scope>NUCLEOTIDE SEQUENCE</scope>
    <source>
        <strain evidence="3">TK_35</strain>
    </source>
</reference>
<dbReference type="AlphaFoldDB" id="A0AA39D3T2"/>
<keyword evidence="4" id="KW-1185">Reference proteome</keyword>
<dbReference type="PANTHER" id="PTHR13847:SF213">
    <property type="entry name" value="DEPENDENT OXIDOREDUCTASE, PUTATIVE-RELATED"/>
    <property type="match status" value="1"/>
</dbReference>
<dbReference type="Pfam" id="PF01266">
    <property type="entry name" value="DAO"/>
    <property type="match status" value="1"/>
</dbReference>
<name>A0AA39D3T2_9EURO</name>
<dbReference type="EMBL" id="JAPDRN010000001">
    <property type="protein sequence ID" value="KAJ9647542.1"/>
    <property type="molecule type" value="Genomic_DNA"/>
</dbReference>
<feature type="domain" description="FAD dependent oxidoreductase" evidence="2">
    <location>
        <begin position="84"/>
        <end position="485"/>
    </location>
</feature>
<feature type="compositionally biased region" description="Polar residues" evidence="1">
    <location>
        <begin position="1"/>
        <end position="11"/>
    </location>
</feature>
<accession>A0AA39D3T2</accession>
<dbReference type="InterPro" id="IPR036188">
    <property type="entry name" value="FAD/NAD-bd_sf"/>
</dbReference>
<feature type="compositionally biased region" description="Polar residues" evidence="1">
    <location>
        <begin position="20"/>
        <end position="31"/>
    </location>
</feature>
<evidence type="ECO:0000313" key="4">
    <source>
        <dbReference type="Proteomes" id="UP001172681"/>
    </source>
</evidence>
<comment type="caution">
    <text evidence="3">The sequence shown here is derived from an EMBL/GenBank/DDBJ whole genome shotgun (WGS) entry which is preliminary data.</text>
</comment>
<organism evidence="3 4">
    <name type="scientific">Knufia peltigerae</name>
    <dbReference type="NCBI Taxonomy" id="1002370"/>
    <lineage>
        <taxon>Eukaryota</taxon>
        <taxon>Fungi</taxon>
        <taxon>Dikarya</taxon>
        <taxon>Ascomycota</taxon>
        <taxon>Pezizomycotina</taxon>
        <taxon>Eurotiomycetes</taxon>
        <taxon>Chaetothyriomycetidae</taxon>
        <taxon>Chaetothyriales</taxon>
        <taxon>Trichomeriaceae</taxon>
        <taxon>Knufia</taxon>
    </lineage>
</organism>
<proteinExistence type="predicted"/>